<dbReference type="PANTHER" id="PTHR12526">
    <property type="entry name" value="GLYCOSYLTRANSFERASE"/>
    <property type="match status" value="1"/>
</dbReference>
<dbReference type="SUPFAM" id="SSF53756">
    <property type="entry name" value="UDP-Glycosyltransferase/glycogen phosphorylase"/>
    <property type="match status" value="1"/>
</dbReference>
<proteinExistence type="predicted"/>
<dbReference type="CDD" id="cd03801">
    <property type="entry name" value="GT4_PimA-like"/>
    <property type="match status" value="1"/>
</dbReference>
<sequence>MSAVRPRILFVVERFHTNLWEATRALNAAQIDVAVWGSGSGKTEDHSVVAPRVFPYDADPAAFRSAWDDLKPDLVILRNVAAHRRAVARLARASGTPMWFYDLNPYHWREPLKRRLTRRFQGLPQRRVTPVLGLDTTIRPSRDARYIPWPVMAAPEPTPGEAAPRSGQEVTVLCVAKLHNPRKNHGMVIDALRTQGRAGKVRLLLAGTTGDPVQNAAQIAALEEVAAAEPWLELHANVPFKQMPELYRQADICILPSVREPLGFAPVESMAYGCVPVISTDAGSAGYVRHGENGLRVDVSRPGAVEEVLSSLIDDAALRQRLGAAALETAQGELGAERFVTRMRALLQESGVSA</sequence>
<dbReference type="PANTHER" id="PTHR12526:SF635">
    <property type="entry name" value="GLYCOSYL TRANSFERASE GROUP 1"/>
    <property type="match status" value="1"/>
</dbReference>
<name>A0A2A3JTS9_9RHOB</name>
<dbReference type="GO" id="GO:0016757">
    <property type="term" value="F:glycosyltransferase activity"/>
    <property type="evidence" value="ECO:0007669"/>
    <property type="project" value="TreeGrafter"/>
</dbReference>
<comment type="caution">
    <text evidence="1">The sequence shown here is derived from an EMBL/GenBank/DDBJ whole genome shotgun (WGS) entry which is preliminary data.</text>
</comment>
<evidence type="ECO:0000313" key="1">
    <source>
        <dbReference type="EMBL" id="PBD17750.1"/>
    </source>
</evidence>
<dbReference type="AlphaFoldDB" id="A0A2A3JTS9"/>
<reference evidence="1" key="1">
    <citation type="submission" date="2017-09" db="EMBL/GenBank/DDBJ databases">
        <title>Yangia sp. SAOS 153D whole genome sequencing.</title>
        <authorList>
            <person name="Verma A."/>
            <person name="Krishnamurthi S."/>
        </authorList>
    </citation>
    <scope>NUCLEOTIDE SEQUENCE [LARGE SCALE GENOMIC DNA]</scope>
    <source>
        <strain evidence="1">SAOS 153D</strain>
    </source>
</reference>
<organism evidence="1">
    <name type="scientific">Alloyangia mangrovi</name>
    <dbReference type="NCBI Taxonomy" id="1779329"/>
    <lineage>
        <taxon>Bacteria</taxon>
        <taxon>Pseudomonadati</taxon>
        <taxon>Pseudomonadota</taxon>
        <taxon>Alphaproteobacteria</taxon>
        <taxon>Rhodobacterales</taxon>
        <taxon>Roseobacteraceae</taxon>
        <taxon>Alloyangia</taxon>
    </lineage>
</organism>
<dbReference type="Gene3D" id="3.40.50.2000">
    <property type="entry name" value="Glycogen Phosphorylase B"/>
    <property type="match status" value="2"/>
</dbReference>
<accession>A0A2A3JTS9</accession>
<gene>
    <name evidence="1" type="ORF">CLG85_18410</name>
</gene>
<dbReference type="EMBL" id="NTHN01000324">
    <property type="protein sequence ID" value="PBD17750.1"/>
    <property type="molecule type" value="Genomic_DNA"/>
</dbReference>
<dbReference type="Pfam" id="PF13692">
    <property type="entry name" value="Glyco_trans_1_4"/>
    <property type="match status" value="1"/>
</dbReference>
<protein>
    <submittedName>
        <fullName evidence="1">Uncharacterized protein</fullName>
    </submittedName>
</protein>